<evidence type="ECO:0000313" key="5">
    <source>
        <dbReference type="Proteomes" id="UP000198323"/>
    </source>
</evidence>
<evidence type="ECO:0000256" key="1">
    <source>
        <dbReference type="ARBA" id="ARBA00008309"/>
    </source>
</evidence>
<comment type="caution">
    <text evidence="4">The sequence shown here is derived from an EMBL/GenBank/DDBJ whole genome shotgun (WGS) entry which is preliminary data.</text>
</comment>
<feature type="compositionally biased region" description="Polar residues" evidence="2">
    <location>
        <begin position="540"/>
        <end position="565"/>
    </location>
</feature>
<evidence type="ECO:0000259" key="3">
    <source>
        <dbReference type="Pfam" id="PF12516"/>
    </source>
</evidence>
<dbReference type="Pfam" id="PF12516">
    <property type="entry name" value="DUF3719"/>
    <property type="match status" value="1"/>
</dbReference>
<evidence type="ECO:0000313" key="4">
    <source>
        <dbReference type="EMBL" id="OXB63838.1"/>
    </source>
</evidence>
<gene>
    <name evidence="4" type="ORF">ASZ78_004133</name>
</gene>
<name>A0A226N8J9_CALSU</name>
<dbReference type="Proteomes" id="UP000198323">
    <property type="component" value="Unassembled WGS sequence"/>
</dbReference>
<proteinExistence type="inferred from homology"/>
<evidence type="ECO:0000256" key="2">
    <source>
        <dbReference type="SAM" id="MobiDB-lite"/>
    </source>
</evidence>
<organism evidence="4 5">
    <name type="scientific">Callipepla squamata</name>
    <name type="common">Scaled quail</name>
    <dbReference type="NCBI Taxonomy" id="9009"/>
    <lineage>
        <taxon>Eukaryota</taxon>
        <taxon>Metazoa</taxon>
        <taxon>Chordata</taxon>
        <taxon>Craniata</taxon>
        <taxon>Vertebrata</taxon>
        <taxon>Euteleostomi</taxon>
        <taxon>Archelosauria</taxon>
        <taxon>Archosauria</taxon>
        <taxon>Dinosauria</taxon>
        <taxon>Saurischia</taxon>
        <taxon>Theropoda</taxon>
        <taxon>Coelurosauria</taxon>
        <taxon>Aves</taxon>
        <taxon>Neognathae</taxon>
        <taxon>Galloanserae</taxon>
        <taxon>Galliformes</taxon>
        <taxon>Odontophoridae</taxon>
        <taxon>Callipepla</taxon>
    </lineage>
</organism>
<feature type="domain" description="DUF3719" evidence="3">
    <location>
        <begin position="104"/>
        <end position="158"/>
    </location>
</feature>
<dbReference type="AlphaFoldDB" id="A0A226N8J9"/>
<dbReference type="EMBL" id="MCFN01000142">
    <property type="protein sequence ID" value="OXB63838.1"/>
    <property type="molecule type" value="Genomic_DNA"/>
</dbReference>
<comment type="similarity">
    <text evidence="1">Belongs to the FAM149 family.</text>
</comment>
<dbReference type="InterPro" id="IPR022194">
    <property type="entry name" value="DUF3719"/>
</dbReference>
<accession>A0A226N8J9</accession>
<dbReference type="InterPro" id="IPR039630">
    <property type="entry name" value="FAM149"/>
</dbReference>
<feature type="region of interest" description="Disordered" evidence="2">
    <location>
        <begin position="540"/>
        <end position="571"/>
    </location>
</feature>
<feature type="compositionally biased region" description="Polar residues" evidence="2">
    <location>
        <begin position="36"/>
        <end position="68"/>
    </location>
</feature>
<dbReference type="GO" id="GO:0060271">
    <property type="term" value="P:cilium assembly"/>
    <property type="evidence" value="ECO:0007669"/>
    <property type="project" value="TreeGrafter"/>
</dbReference>
<dbReference type="PANTHER" id="PTHR31997">
    <property type="entry name" value="AGAP003710-PA"/>
    <property type="match status" value="1"/>
</dbReference>
<feature type="region of interest" description="Disordered" evidence="2">
    <location>
        <begin position="1"/>
        <end position="68"/>
    </location>
</feature>
<protein>
    <recommendedName>
        <fullName evidence="3">DUF3719 domain-containing protein</fullName>
    </recommendedName>
</protein>
<dbReference type="OrthoDB" id="2134133at2759"/>
<keyword evidence="5" id="KW-1185">Reference proteome</keyword>
<reference evidence="4 5" key="1">
    <citation type="submission" date="2016-07" db="EMBL/GenBank/DDBJ databases">
        <title>Disparate Historic Effective Population Sizes Predicted by Modern Levels of Genome Diversity for the Scaled Quail (Callipepla squamata) and the Northern Bobwhite (Colinus virginianus): Inferences from First and Second Generation Draft Genome Assemblies for Sympatric New World Quail.</title>
        <authorList>
            <person name="Oldeschulte D.L."/>
            <person name="Halley Y.A."/>
            <person name="Bhattarai E.K."/>
            <person name="Brashear W.A."/>
            <person name="Hill J."/>
            <person name="Metz R.P."/>
            <person name="Johnson C.D."/>
            <person name="Rollins D."/>
            <person name="Peterson M.J."/>
            <person name="Bickhart D.M."/>
            <person name="Decker J.E."/>
            <person name="Seabury C.M."/>
        </authorList>
    </citation>
    <scope>NUCLEOTIDE SEQUENCE [LARGE SCALE GENOMIC DNA]</scope>
    <source>
        <strain evidence="4 5">Texas</strain>
        <tissue evidence="4">Leg muscle</tissue>
    </source>
</reference>
<dbReference type="STRING" id="9009.A0A226N8J9"/>
<dbReference type="GO" id="GO:0061512">
    <property type="term" value="P:protein localization to cilium"/>
    <property type="evidence" value="ECO:0007669"/>
    <property type="project" value="TreeGrafter"/>
</dbReference>
<sequence>MISRYARKPATAAAPQSHVLRHHPLPEPGPLAPTVNRASSESETLKQSGCSSVTPADDGNSCSASPSYAGTSTEDSSVFFWACDEFDKAATQQVQNMFRQLDELLYKQKENVRVERLQEECQQWTFNFPHLRVVGKQVVIPRDEGYEWYSSSPCASIGSPDVSSPQEKCSNDHLLNVHKFAGSIIPDLTYRVVSQLTQYYYWKWNNNFFSFLLSENCHLFRFSVFGKKVPLCISPVLKKANRSTSPTLCSPDSEEGQDGVIVSEGIMEEYLAFDCRDVEEELHERKIGLSCNRRKLGFPPISPYSCTRDSVLTFVFDDVWSEVLGCMEELISRQWEVSASDDEKNIIKVEIGADSGSPQQFHPLPVLLPRVPQTKMPSVTSNVVHLSQGSNSGSQHNLNGLIVIHRIHLQERNLPAMEKTLDLDEKHPGSSSILSNKAWPSRPPLELSTSPLCHSSTRRNAAPHMLHPIGMSQPRSGTPGSVDDVFRGTRLYVSKPAYKWSVFLSFSVPCSLTAHKQLTSPSPLLLNRNHLLPPIGTTNVAEHASTTGSQRQMKSRGNSSRAHSVTTHEDNHQQLHERLFLPDHFLQRKTTNMFLLLNLSFQPDPQHRRSCTVIDYSNHAWTSRGSAGSGKLTSY</sequence>
<dbReference type="PANTHER" id="PTHR31997:SF0">
    <property type="entry name" value="PRIMARY CILIUM ASSEMBLY PROTEIN FAM149B1"/>
    <property type="match status" value="1"/>
</dbReference>